<dbReference type="Gene3D" id="3.40.50.11550">
    <property type="match status" value="2"/>
</dbReference>
<gene>
    <name evidence="3" type="ORF">YBN1229_v1_3053</name>
</gene>
<sequence>MKTLFSMLRRPVATFVALILILMLVNVSAPRADNRDVPSPPTDWVSTLDRDHPLVGKIYATASNTVVSAQDMGRALALARFVLLGEIHDNPDHHLWQAWAIRAVSKLRGARIVEGHPQIDVIAMEMIRADQYAALDRFYGRDVEVPRPRPPKALARFLEWDKSGWPDFKIYEPIISQALYEQLVIVPASPSKELSRKVSKDWDNALSQGEIKRLGLDIAFSSDLENALTAEIGKSHCGLIPEAAFPAMARVQRFRDATMADAMLSVGPYKGAILIAGNGHVRRDRGVPFFLMARGVTPKQIVSIAHVEVRPGETNPAAYVDSTPEGKPAVDYVVFTPRTDRPDPCEKMRKDMSKGAPTPSTEKKSEPARNRATDVKP</sequence>
<evidence type="ECO:0000259" key="2">
    <source>
        <dbReference type="Pfam" id="PF04187"/>
    </source>
</evidence>
<keyword evidence="4" id="KW-1185">Reference proteome</keyword>
<dbReference type="OrthoDB" id="9795827at2"/>
<dbReference type="KEGG" id="fiy:BN1229_v1_3053"/>
<name>A0A0D6JIZ3_9HYPH</name>
<evidence type="ECO:0000313" key="4">
    <source>
        <dbReference type="Proteomes" id="UP000033187"/>
    </source>
</evidence>
<evidence type="ECO:0000256" key="1">
    <source>
        <dbReference type="SAM" id="MobiDB-lite"/>
    </source>
</evidence>
<feature type="region of interest" description="Disordered" evidence="1">
    <location>
        <begin position="336"/>
        <end position="377"/>
    </location>
</feature>
<feature type="compositionally biased region" description="Basic and acidic residues" evidence="1">
    <location>
        <begin position="338"/>
        <end position="353"/>
    </location>
</feature>
<dbReference type="CDD" id="cd14727">
    <property type="entry name" value="ChanN-like"/>
    <property type="match status" value="1"/>
</dbReference>
<dbReference type="KEGG" id="fil:BN1229_v1_2862"/>
<dbReference type="InterPro" id="IPR007314">
    <property type="entry name" value="Cofac_haem-bd_dom"/>
</dbReference>
<dbReference type="EMBL" id="LN829119">
    <property type="protein sequence ID" value="CPR21447.1"/>
    <property type="molecule type" value="Genomic_DNA"/>
</dbReference>
<protein>
    <recommendedName>
        <fullName evidence="2">Haem-binding uptake Tiki superfamily ChaN domain-containing protein</fullName>
    </recommendedName>
</protein>
<dbReference type="Proteomes" id="UP000033187">
    <property type="component" value="Chromosome 1"/>
</dbReference>
<accession>A0A0D6JIZ3</accession>
<reference evidence="4" key="1">
    <citation type="submission" date="2015-02" db="EMBL/GenBank/DDBJ databases">
        <authorList>
            <person name="Chooi Y.-H."/>
        </authorList>
    </citation>
    <scope>NUCLEOTIDE SEQUENCE [LARGE SCALE GENOMIC DNA]</scope>
    <source>
        <strain evidence="4">strain Y</strain>
    </source>
</reference>
<feature type="domain" description="Haem-binding uptake Tiki superfamily ChaN" evidence="2">
    <location>
        <begin position="75"/>
        <end position="288"/>
    </location>
</feature>
<dbReference type="AlphaFoldDB" id="A0A0D6JIZ3"/>
<feature type="compositionally biased region" description="Basic and acidic residues" evidence="1">
    <location>
        <begin position="361"/>
        <end position="377"/>
    </location>
</feature>
<dbReference type="RefSeq" id="WP_046478630.1">
    <property type="nucleotide sequence ID" value="NZ_LN829118.1"/>
</dbReference>
<evidence type="ECO:0000313" key="3">
    <source>
        <dbReference type="EMBL" id="CPR21447.1"/>
    </source>
</evidence>
<dbReference type="Pfam" id="PF04187">
    <property type="entry name" value="Cofac_haem_bdg"/>
    <property type="match status" value="1"/>
</dbReference>
<organism evidence="3 4">
    <name type="scientific">Candidatus Filomicrobium marinum</name>
    <dbReference type="NCBI Taxonomy" id="1608628"/>
    <lineage>
        <taxon>Bacteria</taxon>
        <taxon>Pseudomonadati</taxon>
        <taxon>Pseudomonadota</taxon>
        <taxon>Alphaproteobacteria</taxon>
        <taxon>Hyphomicrobiales</taxon>
        <taxon>Hyphomicrobiaceae</taxon>
        <taxon>Filomicrobium</taxon>
    </lineage>
</organism>
<dbReference type="SUPFAM" id="SSF159501">
    <property type="entry name" value="EreA/ChaN-like"/>
    <property type="match status" value="1"/>
</dbReference>
<proteinExistence type="predicted"/>